<gene>
    <name evidence="2" type="ORF">LCGC14_1930060</name>
</gene>
<proteinExistence type="predicted"/>
<accession>A0A0F9I266</accession>
<feature type="region of interest" description="Disordered" evidence="1">
    <location>
        <begin position="1"/>
        <end position="23"/>
    </location>
</feature>
<feature type="non-terminal residue" evidence="2">
    <location>
        <position position="1"/>
    </location>
</feature>
<name>A0A0F9I266_9ZZZZ</name>
<dbReference type="EMBL" id="LAZR01020712">
    <property type="protein sequence ID" value="KKL87900.1"/>
    <property type="molecule type" value="Genomic_DNA"/>
</dbReference>
<protein>
    <submittedName>
        <fullName evidence="2">Uncharacterized protein</fullName>
    </submittedName>
</protein>
<feature type="compositionally biased region" description="Basic and acidic residues" evidence="1">
    <location>
        <begin position="1"/>
        <end position="18"/>
    </location>
</feature>
<evidence type="ECO:0000256" key="1">
    <source>
        <dbReference type="SAM" id="MobiDB-lite"/>
    </source>
</evidence>
<evidence type="ECO:0000313" key="2">
    <source>
        <dbReference type="EMBL" id="KKL87900.1"/>
    </source>
</evidence>
<reference evidence="2" key="1">
    <citation type="journal article" date="2015" name="Nature">
        <title>Complex archaea that bridge the gap between prokaryotes and eukaryotes.</title>
        <authorList>
            <person name="Spang A."/>
            <person name="Saw J.H."/>
            <person name="Jorgensen S.L."/>
            <person name="Zaremba-Niedzwiedzka K."/>
            <person name="Martijn J."/>
            <person name="Lind A.E."/>
            <person name="van Eijk R."/>
            <person name="Schleper C."/>
            <person name="Guy L."/>
            <person name="Ettema T.J."/>
        </authorList>
    </citation>
    <scope>NUCLEOTIDE SEQUENCE</scope>
</reference>
<dbReference type="AlphaFoldDB" id="A0A0F9I266"/>
<sequence length="36" mass="4077">RVVVRLVEDDRADSRPSDVDPLSQSFDSLGIELFDE</sequence>
<comment type="caution">
    <text evidence="2">The sequence shown here is derived from an EMBL/GenBank/DDBJ whole genome shotgun (WGS) entry which is preliminary data.</text>
</comment>
<organism evidence="2">
    <name type="scientific">marine sediment metagenome</name>
    <dbReference type="NCBI Taxonomy" id="412755"/>
    <lineage>
        <taxon>unclassified sequences</taxon>
        <taxon>metagenomes</taxon>
        <taxon>ecological metagenomes</taxon>
    </lineage>
</organism>